<reference evidence="2" key="1">
    <citation type="submission" date="2023-09" db="EMBL/GenBank/DDBJ databases">
        <title>Paucibacter sp. APW11 Genome sequencing and assembly.</title>
        <authorList>
            <person name="Kim I."/>
        </authorList>
    </citation>
    <scope>NUCLEOTIDE SEQUENCE</scope>
    <source>
        <strain evidence="2">APW11</strain>
    </source>
</reference>
<dbReference type="RefSeq" id="WP_315648790.1">
    <property type="nucleotide sequence ID" value="NZ_JAVXZY010000001.1"/>
</dbReference>
<comment type="caution">
    <text evidence="2">The sequence shown here is derived from an EMBL/GenBank/DDBJ whole genome shotgun (WGS) entry which is preliminary data.</text>
</comment>
<evidence type="ECO:0000259" key="1">
    <source>
        <dbReference type="Pfam" id="PF08241"/>
    </source>
</evidence>
<keyword evidence="3" id="KW-1185">Reference proteome</keyword>
<dbReference type="EMBL" id="JAVXZY010000001">
    <property type="protein sequence ID" value="MDT8998448.1"/>
    <property type="molecule type" value="Genomic_DNA"/>
</dbReference>
<keyword evidence="2" id="KW-0808">Transferase</keyword>
<feature type="domain" description="Methyltransferase type 11" evidence="1">
    <location>
        <begin position="111"/>
        <end position="161"/>
    </location>
</feature>
<evidence type="ECO:0000313" key="2">
    <source>
        <dbReference type="EMBL" id="MDT8998448.1"/>
    </source>
</evidence>
<dbReference type="InterPro" id="IPR013216">
    <property type="entry name" value="Methyltransf_11"/>
</dbReference>
<dbReference type="GO" id="GO:0008168">
    <property type="term" value="F:methyltransferase activity"/>
    <property type="evidence" value="ECO:0007669"/>
    <property type="project" value="UniProtKB-KW"/>
</dbReference>
<dbReference type="Pfam" id="PF08241">
    <property type="entry name" value="Methyltransf_11"/>
    <property type="match status" value="1"/>
</dbReference>
<organism evidence="2 3">
    <name type="scientific">Roseateles aquae</name>
    <dbReference type="NCBI Taxonomy" id="3077235"/>
    <lineage>
        <taxon>Bacteria</taxon>
        <taxon>Pseudomonadati</taxon>
        <taxon>Pseudomonadota</taxon>
        <taxon>Betaproteobacteria</taxon>
        <taxon>Burkholderiales</taxon>
        <taxon>Sphaerotilaceae</taxon>
        <taxon>Roseateles</taxon>
    </lineage>
</organism>
<dbReference type="Proteomes" id="UP001246372">
    <property type="component" value="Unassembled WGS sequence"/>
</dbReference>
<dbReference type="Gene3D" id="3.40.50.150">
    <property type="entry name" value="Vaccinia Virus protein VP39"/>
    <property type="match status" value="1"/>
</dbReference>
<keyword evidence="2" id="KW-0489">Methyltransferase</keyword>
<protein>
    <submittedName>
        <fullName evidence="2">Class I SAM-dependent methyltransferase</fullName>
    </submittedName>
</protein>
<dbReference type="InterPro" id="IPR029063">
    <property type="entry name" value="SAM-dependent_MTases_sf"/>
</dbReference>
<dbReference type="CDD" id="cd02440">
    <property type="entry name" value="AdoMet_MTases"/>
    <property type="match status" value="1"/>
</dbReference>
<sequence>MTQERKEGVIVGLGQWLRTPPGRYLLAWEQARLDEIVVDMFGFHALQLGLPQLAGLAANRMPHRWLALNSHDDAERPLPDVAHWPGADAEAYADADALASVFAEGAAPQSVALLTDFDALPFEANSLDLVLLPHTLELTADPHQALREVERVLRPEGRLVVVGLNPASLWGLRQNLGRLRDRLMPSLDDSLFLPRAGEFIGYWRLRDWLRLLSFEIDSAHFGCYRPPLRSERWLARWEWLERLGPRWWPVLGAVYCVTAVKRVHGMRLVGLLRSKRPAGAAAPAVALHQQHFSGAPAASAAASSSTTSVSKLP</sequence>
<name>A0ABU3P784_9BURK</name>
<dbReference type="GO" id="GO:0032259">
    <property type="term" value="P:methylation"/>
    <property type="evidence" value="ECO:0007669"/>
    <property type="project" value="UniProtKB-KW"/>
</dbReference>
<dbReference type="SUPFAM" id="SSF53335">
    <property type="entry name" value="S-adenosyl-L-methionine-dependent methyltransferases"/>
    <property type="match status" value="1"/>
</dbReference>
<evidence type="ECO:0000313" key="3">
    <source>
        <dbReference type="Proteomes" id="UP001246372"/>
    </source>
</evidence>
<proteinExistence type="predicted"/>
<gene>
    <name evidence="2" type="ORF">RQP53_04065</name>
</gene>
<accession>A0ABU3P784</accession>